<protein>
    <recommendedName>
        <fullName evidence="1">MACPF domain-containing protein</fullName>
    </recommendedName>
</protein>
<dbReference type="AlphaFoldDB" id="A0AAD8PEB9"/>
<accession>A0AAD8PEB9</accession>
<dbReference type="Proteomes" id="UP001230268">
    <property type="component" value="Unassembled WGS sequence"/>
</dbReference>
<organism evidence="2 3">
    <name type="scientific">Babesia gibsoni</name>
    <dbReference type="NCBI Taxonomy" id="33632"/>
    <lineage>
        <taxon>Eukaryota</taxon>
        <taxon>Sar</taxon>
        <taxon>Alveolata</taxon>
        <taxon>Apicomplexa</taxon>
        <taxon>Aconoidasida</taxon>
        <taxon>Piroplasmida</taxon>
        <taxon>Babesiidae</taxon>
        <taxon>Babesia</taxon>
    </lineage>
</organism>
<proteinExistence type="predicted"/>
<dbReference type="EMBL" id="JAVEPI010000002">
    <property type="protein sequence ID" value="KAK1443783.1"/>
    <property type="molecule type" value="Genomic_DNA"/>
</dbReference>
<dbReference type="Pfam" id="PF01823">
    <property type="entry name" value="MACPF"/>
    <property type="match status" value="1"/>
</dbReference>
<evidence type="ECO:0000259" key="1">
    <source>
        <dbReference type="PROSITE" id="PS51412"/>
    </source>
</evidence>
<evidence type="ECO:0000313" key="3">
    <source>
        <dbReference type="Proteomes" id="UP001230268"/>
    </source>
</evidence>
<dbReference type="PROSITE" id="PS51412">
    <property type="entry name" value="MACPF_2"/>
    <property type="match status" value="1"/>
</dbReference>
<keyword evidence="3" id="KW-1185">Reference proteome</keyword>
<comment type="caution">
    <text evidence="2">The sequence shown here is derived from an EMBL/GenBank/DDBJ whole genome shotgun (WGS) entry which is preliminary data.</text>
</comment>
<feature type="domain" description="MACPF" evidence="1">
    <location>
        <begin position="19"/>
        <end position="275"/>
    </location>
</feature>
<gene>
    <name evidence="2" type="ORF">BgAZ_206590</name>
</gene>
<name>A0AAD8PEB9_BABGI</name>
<dbReference type="InterPro" id="IPR020864">
    <property type="entry name" value="MACPF"/>
</dbReference>
<evidence type="ECO:0000313" key="2">
    <source>
        <dbReference type="EMBL" id="KAK1443783.1"/>
    </source>
</evidence>
<reference evidence="2" key="1">
    <citation type="submission" date="2023-08" db="EMBL/GenBank/DDBJ databases">
        <title>Draft sequence of the Babesia gibsoni genome.</title>
        <authorList>
            <person name="Yamagishi J.Y."/>
            <person name="Xuan X.X."/>
        </authorList>
    </citation>
    <scope>NUCLEOTIDE SEQUENCE</scope>
    <source>
        <strain evidence="2">Azabu</strain>
    </source>
</reference>
<sequence>MTRSGITLRDGFPSSNRGELPIHVGELPEIPTLEYLGVGYDEIARLKMVSKEAVDQNTPLDENYKGPILLLVYPTGGKRRYNNTMQWELPKNVYAWSSPSCELLENTMERDDKLASDYHVDGKVNTDVIDFSSNLSAKGKSGKASSANRRQIKESCTTIIAGTWLNYRSKFTESFLSAVKLLIRKLNDEKTCSLKNYGLSECNRALDYWFEFFHNYGTHVITRIVLGGKLDISSDIKENSTSESSDINASLNMQHKDVDLHANVVMYKGAKNTGY</sequence>